<dbReference type="Proteomes" id="UP000609346">
    <property type="component" value="Unassembled WGS sequence"/>
</dbReference>
<dbReference type="Gene3D" id="2.160.10.10">
    <property type="entry name" value="Hexapeptide repeat proteins"/>
    <property type="match status" value="1"/>
</dbReference>
<dbReference type="PANTHER" id="PTHR43360:SF1">
    <property type="entry name" value="CARBOXYSOME ASSEMBLY PROTEIN CCMM"/>
    <property type="match status" value="1"/>
</dbReference>
<protein>
    <recommendedName>
        <fullName evidence="3">Carbonate dehydratase</fullName>
    </recommendedName>
</protein>
<organism evidence="1 2">
    <name type="scientific">Paenibacillus terricola</name>
    <dbReference type="NCBI Taxonomy" id="2763503"/>
    <lineage>
        <taxon>Bacteria</taxon>
        <taxon>Bacillati</taxon>
        <taxon>Bacillota</taxon>
        <taxon>Bacilli</taxon>
        <taxon>Bacillales</taxon>
        <taxon>Paenibacillaceae</taxon>
        <taxon>Paenibacillus</taxon>
    </lineage>
</organism>
<dbReference type="PANTHER" id="PTHR43360">
    <property type="entry name" value="CARBON DIOXIDE CONCENTRATING MECHANISM PROTEIN CCMM"/>
    <property type="match status" value="1"/>
</dbReference>
<dbReference type="RefSeq" id="WP_191204760.1">
    <property type="nucleotide sequence ID" value="NZ_JACXZA010000004.1"/>
</dbReference>
<evidence type="ECO:0000313" key="2">
    <source>
        <dbReference type="Proteomes" id="UP000609346"/>
    </source>
</evidence>
<gene>
    <name evidence="1" type="ORF">H8B09_17000</name>
</gene>
<dbReference type="InterPro" id="IPR011004">
    <property type="entry name" value="Trimer_LpxA-like_sf"/>
</dbReference>
<dbReference type="InterPro" id="IPR052265">
    <property type="entry name" value="Gamma-CA"/>
</dbReference>
<name>A0ABR8MX54_9BACL</name>
<keyword evidence="2" id="KW-1185">Reference proteome</keyword>
<reference evidence="1 2" key="1">
    <citation type="submission" date="2020-09" db="EMBL/GenBank/DDBJ databases">
        <title>Paenibacillus sp. strain PR3 16S rRNA gene Genome sequencing and assembly.</title>
        <authorList>
            <person name="Kim J."/>
        </authorList>
    </citation>
    <scope>NUCLEOTIDE SEQUENCE [LARGE SCALE GENOMIC DNA]</scope>
    <source>
        <strain evidence="1 2">PR3</strain>
    </source>
</reference>
<dbReference type="SUPFAM" id="SSF51161">
    <property type="entry name" value="Trimeric LpxA-like enzymes"/>
    <property type="match status" value="1"/>
</dbReference>
<proteinExistence type="predicted"/>
<evidence type="ECO:0000313" key="1">
    <source>
        <dbReference type="EMBL" id="MBD3920463.1"/>
    </source>
</evidence>
<accession>A0ABR8MX54</accession>
<dbReference type="EMBL" id="JACXZA010000004">
    <property type="protein sequence ID" value="MBD3920463.1"/>
    <property type="molecule type" value="Genomic_DNA"/>
</dbReference>
<evidence type="ECO:0008006" key="3">
    <source>
        <dbReference type="Google" id="ProtNLM"/>
    </source>
</evidence>
<sequence length="132" mass="14273">MHGLDDEFVTVNGNRYSIYIGSSVTCGHGAIVHGPCAVGDGSFIGFQSIVFDAVLGQGVFVSNHALVTGGVRVADNRFIPPGAVIDTQEQANRLGQTPQDKKQFVKEVQRINQAFPASYQVLFGKKRCIMPY</sequence>
<comment type="caution">
    <text evidence="1">The sequence shown here is derived from an EMBL/GenBank/DDBJ whole genome shotgun (WGS) entry which is preliminary data.</text>
</comment>